<name>A0ABP6DAW8_9ACTN</name>
<gene>
    <name evidence="2" type="ORF">GCM10010411_92830</name>
</gene>
<sequence>MTEVADQLVLEYLGKVADAAHGELSSRERLDFCNRLRRRIDEHRHGSTDPRRVRQVLARFGDPTFLVARERRRLDEIRAATDSAAAGDGEVRTPERASKADANDTAQDAQDDAGDVQGGLPQPKPRAPVPTVRGGGRTTRRFTWSPSGAVQLRRERRKEKVRGPFARVMAALRGARRVSFRRRSRGTG</sequence>
<evidence type="ECO:0000256" key="1">
    <source>
        <dbReference type="SAM" id="MobiDB-lite"/>
    </source>
</evidence>
<comment type="caution">
    <text evidence="2">The sequence shown here is derived from an EMBL/GenBank/DDBJ whole genome shotgun (WGS) entry which is preliminary data.</text>
</comment>
<feature type="compositionally biased region" description="Basic and acidic residues" evidence="1">
    <location>
        <begin position="89"/>
        <end position="102"/>
    </location>
</feature>
<proteinExistence type="predicted"/>
<reference evidence="3" key="1">
    <citation type="journal article" date="2019" name="Int. J. Syst. Evol. Microbiol.">
        <title>The Global Catalogue of Microorganisms (GCM) 10K type strain sequencing project: providing services to taxonomists for standard genome sequencing and annotation.</title>
        <authorList>
            <consortium name="The Broad Institute Genomics Platform"/>
            <consortium name="The Broad Institute Genome Sequencing Center for Infectious Disease"/>
            <person name="Wu L."/>
            <person name="Ma J."/>
        </authorList>
    </citation>
    <scope>NUCLEOTIDE SEQUENCE [LARGE SCALE GENOMIC DNA]</scope>
    <source>
        <strain evidence="3">JCM 6833</strain>
    </source>
</reference>
<evidence type="ECO:0000313" key="2">
    <source>
        <dbReference type="EMBL" id="GAA2638353.1"/>
    </source>
</evidence>
<organism evidence="2 3">
    <name type="scientific">Actinomadura fulvescens</name>
    <dbReference type="NCBI Taxonomy" id="46160"/>
    <lineage>
        <taxon>Bacteria</taxon>
        <taxon>Bacillati</taxon>
        <taxon>Actinomycetota</taxon>
        <taxon>Actinomycetes</taxon>
        <taxon>Streptosporangiales</taxon>
        <taxon>Thermomonosporaceae</taxon>
        <taxon>Actinomadura</taxon>
    </lineage>
</organism>
<protein>
    <submittedName>
        <fullName evidence="2">Uncharacterized protein</fullName>
    </submittedName>
</protein>
<keyword evidence="3" id="KW-1185">Reference proteome</keyword>
<dbReference type="RefSeq" id="WP_344549188.1">
    <property type="nucleotide sequence ID" value="NZ_BAAATD010000025.1"/>
</dbReference>
<accession>A0ABP6DAW8</accession>
<evidence type="ECO:0000313" key="3">
    <source>
        <dbReference type="Proteomes" id="UP001501509"/>
    </source>
</evidence>
<dbReference type="EMBL" id="BAAATD010000025">
    <property type="protein sequence ID" value="GAA2638353.1"/>
    <property type="molecule type" value="Genomic_DNA"/>
</dbReference>
<dbReference type="Proteomes" id="UP001501509">
    <property type="component" value="Unassembled WGS sequence"/>
</dbReference>
<feature type="region of interest" description="Disordered" evidence="1">
    <location>
        <begin position="82"/>
        <end position="160"/>
    </location>
</feature>